<name>S7XV97_SPRLO</name>
<dbReference type="PROSITE" id="PS50157">
    <property type="entry name" value="ZINC_FINGER_C2H2_2"/>
    <property type="match status" value="1"/>
</dbReference>
<keyword evidence="1" id="KW-0863">Zinc-finger</keyword>
<accession>S7XV97</accession>
<feature type="compositionally biased region" description="Basic and acidic residues" evidence="2">
    <location>
        <begin position="98"/>
        <end position="116"/>
    </location>
</feature>
<comment type="caution">
    <text evidence="4">The sequence shown here is derived from an EMBL/GenBank/DDBJ whole genome shotgun (WGS) entry which is preliminary data.</text>
</comment>
<evidence type="ECO:0000313" key="5">
    <source>
        <dbReference type="Proteomes" id="UP000014978"/>
    </source>
</evidence>
<evidence type="ECO:0000313" key="4">
    <source>
        <dbReference type="EMBL" id="EPR79798.1"/>
    </source>
</evidence>
<evidence type="ECO:0000256" key="1">
    <source>
        <dbReference type="PROSITE-ProRule" id="PRU00042"/>
    </source>
</evidence>
<dbReference type="GO" id="GO:0008270">
    <property type="term" value="F:zinc ion binding"/>
    <property type="evidence" value="ECO:0007669"/>
    <property type="project" value="UniProtKB-KW"/>
</dbReference>
<dbReference type="Gene3D" id="3.30.160.60">
    <property type="entry name" value="Classic Zinc Finger"/>
    <property type="match status" value="1"/>
</dbReference>
<dbReference type="InParanoid" id="S7XV97"/>
<feature type="domain" description="C2H2-type" evidence="3">
    <location>
        <begin position="76"/>
        <end position="104"/>
    </location>
</feature>
<dbReference type="PROSITE" id="PS00028">
    <property type="entry name" value="ZINC_FINGER_C2H2_1"/>
    <property type="match status" value="1"/>
</dbReference>
<evidence type="ECO:0000256" key="2">
    <source>
        <dbReference type="SAM" id="MobiDB-lite"/>
    </source>
</evidence>
<dbReference type="HOGENOM" id="CLU_2098412_0_0_1"/>
<reference evidence="5" key="1">
    <citation type="journal article" date="2013" name="PLoS Genet.">
        <title>The genome of Spraguea lophii and the basis of host-microsporidian interactions.</title>
        <authorList>
            <person name="Campbell S.E."/>
            <person name="Williams T.A."/>
            <person name="Yousuf A."/>
            <person name="Soanes D.M."/>
            <person name="Paszkiewicz K.H."/>
            <person name="Williams B.A.P."/>
        </authorList>
    </citation>
    <scope>NUCLEOTIDE SEQUENCE [LARGE SCALE GENOMIC DNA]</scope>
    <source>
        <strain evidence="5">42_110</strain>
    </source>
</reference>
<dbReference type="InterPro" id="IPR013087">
    <property type="entry name" value="Znf_C2H2_type"/>
</dbReference>
<keyword evidence="1" id="KW-0479">Metal-binding</keyword>
<protein>
    <submittedName>
        <fullName evidence="4">Zinc finger protein</fullName>
    </submittedName>
</protein>
<keyword evidence="5" id="KW-1185">Reference proteome</keyword>
<evidence type="ECO:0000259" key="3">
    <source>
        <dbReference type="PROSITE" id="PS50157"/>
    </source>
</evidence>
<dbReference type="AlphaFoldDB" id="S7XV97"/>
<dbReference type="OrthoDB" id="2194328at2759"/>
<proteinExistence type="predicted"/>
<organism evidence="4 5">
    <name type="scientific">Spraguea lophii (strain 42_110)</name>
    <name type="common">Microsporidian parasite</name>
    <dbReference type="NCBI Taxonomy" id="1358809"/>
    <lineage>
        <taxon>Eukaryota</taxon>
        <taxon>Fungi</taxon>
        <taxon>Fungi incertae sedis</taxon>
        <taxon>Microsporidia</taxon>
        <taxon>Spragueidae</taxon>
        <taxon>Spraguea</taxon>
    </lineage>
</organism>
<sequence>MSIDTDNTPKRSKLSESTLVTKNQYVAVQEQKKVKMRKFYRKEVEIETINGYPIKIMVWASDEKPQLKVKKEIIMHKCEVCGKEFDESRKVKQHTRKMHIDKQKIENKTQDEKNKI</sequence>
<dbReference type="OMA" id="HMNMHEK"/>
<dbReference type="Proteomes" id="UP000014978">
    <property type="component" value="Unassembled WGS sequence"/>
</dbReference>
<gene>
    <name evidence="4" type="ORF">SLOPH_2383</name>
</gene>
<keyword evidence="1" id="KW-0862">Zinc</keyword>
<feature type="region of interest" description="Disordered" evidence="2">
    <location>
        <begin position="91"/>
        <end position="116"/>
    </location>
</feature>
<dbReference type="EMBL" id="ATCN01000108">
    <property type="protein sequence ID" value="EPR79798.1"/>
    <property type="molecule type" value="Genomic_DNA"/>
</dbReference>
<dbReference type="VEuPathDB" id="MicrosporidiaDB:SLOPH_2383"/>